<dbReference type="Proteomes" id="UP000256310">
    <property type="component" value="Unassembled WGS sequence"/>
</dbReference>
<sequence length="92" mass="10044">MSHTSTNDKKLLARVKRLKGQLEAVERGLENKAPCGEILNLVASVRGAVNGLTAELIEDHIREHVSNPETDSDLARAQGAADLIQVVRTYLK</sequence>
<dbReference type="Gene3D" id="1.20.58.1000">
    <property type="entry name" value="Metal-sensitive repressor, helix protomer"/>
    <property type="match status" value="1"/>
</dbReference>
<dbReference type="CDD" id="cd10153">
    <property type="entry name" value="RcnR-FrmR-like_DUF156"/>
    <property type="match status" value="1"/>
</dbReference>
<dbReference type="EMBL" id="QRDP01000004">
    <property type="protein sequence ID" value="RED16680.1"/>
    <property type="molecule type" value="Genomic_DNA"/>
</dbReference>
<evidence type="ECO:0000313" key="2">
    <source>
        <dbReference type="EMBL" id="RED16680.1"/>
    </source>
</evidence>
<keyword evidence="2" id="KW-0238">DNA-binding</keyword>
<reference evidence="2 3" key="1">
    <citation type="submission" date="2018-07" db="EMBL/GenBank/DDBJ databases">
        <title>Genomic Encyclopedia of Type Strains, Phase IV (KMG-IV): sequencing the most valuable type-strain genomes for metagenomic binning, comparative biology and taxonomic classification.</title>
        <authorList>
            <person name="Goeker M."/>
        </authorList>
    </citation>
    <scope>NUCLEOTIDE SEQUENCE [LARGE SCALE GENOMIC DNA]</scope>
    <source>
        <strain evidence="2 3">DSM 26725</strain>
    </source>
</reference>
<evidence type="ECO:0000256" key="1">
    <source>
        <dbReference type="ARBA" id="ARBA00005260"/>
    </source>
</evidence>
<comment type="similarity">
    <text evidence="1">Belongs to the FrmR/RcnR family.</text>
</comment>
<dbReference type="InterPro" id="IPR038390">
    <property type="entry name" value="Metal_Tscrpt_repr_sf"/>
</dbReference>
<dbReference type="RefSeq" id="WP_116236059.1">
    <property type="nucleotide sequence ID" value="NZ_QRDP01000004.1"/>
</dbReference>
<keyword evidence="3" id="KW-1185">Reference proteome</keyword>
<proteinExistence type="inferred from homology"/>
<dbReference type="AlphaFoldDB" id="A0A3D9FFT8"/>
<dbReference type="InterPro" id="IPR003735">
    <property type="entry name" value="Metal_Tscrpt_repr"/>
</dbReference>
<dbReference type="GO" id="GO:0045892">
    <property type="term" value="P:negative regulation of DNA-templated transcription"/>
    <property type="evidence" value="ECO:0007669"/>
    <property type="project" value="UniProtKB-ARBA"/>
</dbReference>
<protein>
    <submittedName>
        <fullName evidence="2">DNA-binding FrmR family transcriptional regulator</fullName>
    </submittedName>
</protein>
<dbReference type="Pfam" id="PF02583">
    <property type="entry name" value="Trns_repr_metal"/>
    <property type="match status" value="1"/>
</dbReference>
<dbReference type="GO" id="GO:0046872">
    <property type="term" value="F:metal ion binding"/>
    <property type="evidence" value="ECO:0007669"/>
    <property type="project" value="InterPro"/>
</dbReference>
<dbReference type="OrthoDB" id="9806052at2"/>
<gene>
    <name evidence="2" type="ORF">DFR46_1707</name>
</gene>
<dbReference type="PANTHER" id="PTHR33677:SF5">
    <property type="entry name" value="TRANSCRIPTIONAL REPRESSOR FRMR"/>
    <property type="match status" value="1"/>
</dbReference>
<dbReference type="PANTHER" id="PTHR33677">
    <property type="entry name" value="TRANSCRIPTIONAL REPRESSOR FRMR-RELATED"/>
    <property type="match status" value="1"/>
</dbReference>
<evidence type="ECO:0000313" key="3">
    <source>
        <dbReference type="Proteomes" id="UP000256310"/>
    </source>
</evidence>
<accession>A0A3D9FFT8</accession>
<name>A0A3D9FFT8_9SPHN</name>
<comment type="caution">
    <text evidence="2">The sequence shown here is derived from an EMBL/GenBank/DDBJ whole genome shotgun (WGS) entry which is preliminary data.</text>
</comment>
<organism evidence="2 3">
    <name type="scientific">Parasphingopyxis lamellibrachiae</name>
    <dbReference type="NCBI Taxonomy" id="680125"/>
    <lineage>
        <taxon>Bacteria</taxon>
        <taxon>Pseudomonadati</taxon>
        <taxon>Pseudomonadota</taxon>
        <taxon>Alphaproteobacteria</taxon>
        <taxon>Sphingomonadales</taxon>
        <taxon>Sphingomonadaceae</taxon>
        <taxon>Parasphingopyxis</taxon>
    </lineage>
</organism>
<dbReference type="GO" id="GO:0003677">
    <property type="term" value="F:DNA binding"/>
    <property type="evidence" value="ECO:0007669"/>
    <property type="project" value="UniProtKB-KW"/>
</dbReference>